<evidence type="ECO:0000313" key="2">
    <source>
        <dbReference type="EMBL" id="KKK68758.1"/>
    </source>
</evidence>
<comment type="caution">
    <text evidence="2">The sequence shown here is derived from an EMBL/GenBank/DDBJ whole genome shotgun (WGS) entry which is preliminary data.</text>
</comment>
<protein>
    <recommendedName>
        <fullName evidence="1">Gp28/Gp37-like domain-containing protein</fullName>
    </recommendedName>
</protein>
<dbReference type="InterPro" id="IPR029432">
    <property type="entry name" value="Gp28/Gp37-like_dom"/>
</dbReference>
<dbReference type="AlphaFoldDB" id="A0A0F8XIL6"/>
<reference evidence="2" key="1">
    <citation type="journal article" date="2015" name="Nature">
        <title>Complex archaea that bridge the gap between prokaryotes and eukaryotes.</title>
        <authorList>
            <person name="Spang A."/>
            <person name="Saw J.H."/>
            <person name="Jorgensen S.L."/>
            <person name="Zaremba-Niedzwiedzka K."/>
            <person name="Martijn J."/>
            <person name="Lind A.E."/>
            <person name="van Eijk R."/>
            <person name="Schleper C."/>
            <person name="Guy L."/>
            <person name="Ettema T.J."/>
        </authorList>
    </citation>
    <scope>NUCLEOTIDE SEQUENCE</scope>
</reference>
<evidence type="ECO:0000259" key="1">
    <source>
        <dbReference type="Pfam" id="PF14594"/>
    </source>
</evidence>
<dbReference type="EMBL" id="LAZR01058982">
    <property type="protein sequence ID" value="KKK68758.1"/>
    <property type="molecule type" value="Genomic_DNA"/>
</dbReference>
<feature type="non-terminal residue" evidence="2">
    <location>
        <position position="226"/>
    </location>
</feature>
<gene>
    <name evidence="2" type="ORF">LCGC14_2940850</name>
</gene>
<feature type="domain" description="Gp28/Gp37-like" evidence="1">
    <location>
        <begin position="9"/>
        <end position="195"/>
    </location>
</feature>
<proteinExistence type="predicted"/>
<name>A0A0F8XIL6_9ZZZZ</name>
<dbReference type="Pfam" id="PF14594">
    <property type="entry name" value="Sipho_Gp37"/>
    <property type="match status" value="1"/>
</dbReference>
<sequence length="226" mass="24750">MSARYQVILHDQAGAQVAILTTWRTLDYVLRLNDVGNYTLELDGDLAVVDDFIVDGQVEIRRRDQEAGIDWYTDFRGFHRTEQQRTEQDGLSVFTSQGVDFKHLLARRAILYRDTSAEAAKTGPGETVMKSYVDENAGPGATAPPRLFNGVFPGLAIQADGAAGLAWDGNKPYRALLDTLREIADATDVDFDLVATGPVTFEFQAQAEPLGEDRTTVGIDPATGPN</sequence>
<organism evidence="2">
    <name type="scientific">marine sediment metagenome</name>
    <dbReference type="NCBI Taxonomy" id="412755"/>
    <lineage>
        <taxon>unclassified sequences</taxon>
        <taxon>metagenomes</taxon>
        <taxon>ecological metagenomes</taxon>
    </lineage>
</organism>
<accession>A0A0F8XIL6</accession>